<accession>A0A1Y1ZSG3</accession>
<dbReference type="OrthoDB" id="3750348at2759"/>
<protein>
    <submittedName>
        <fullName evidence="1">Uncharacterized protein</fullName>
    </submittedName>
</protein>
<comment type="caution">
    <text evidence="1">The sequence shown here is derived from an EMBL/GenBank/DDBJ whole genome shotgun (WGS) entry which is preliminary data.</text>
</comment>
<name>A0A1Y1ZSG3_9PLEO</name>
<sequence length="188" mass="22044">DLEDVTTINYRLVWPHLQNPDSLTFTPYQLDLCGCAKQSSKHHIYTRHVCQGPQVRFFLKDEPLWILHECWGMFNILRPASQEELERRPSATVARVSRQVYCESLPILYRGRNFRLLSGPCPRGRYQAYATRKWLSRLSPIARSNITDLSLICQSYEEDSLERDAVESYSLLSHYILTNLPRFETLHL</sequence>
<dbReference type="AlphaFoldDB" id="A0A1Y1ZSG3"/>
<proteinExistence type="predicted"/>
<dbReference type="EMBL" id="MCFA01000048">
    <property type="protein sequence ID" value="ORY12745.1"/>
    <property type="molecule type" value="Genomic_DNA"/>
</dbReference>
<dbReference type="Proteomes" id="UP000193144">
    <property type="component" value="Unassembled WGS sequence"/>
</dbReference>
<gene>
    <name evidence="1" type="ORF">BCR34DRAFT_470410</name>
</gene>
<reference evidence="1 2" key="1">
    <citation type="submission" date="2016-07" db="EMBL/GenBank/DDBJ databases">
        <title>Pervasive Adenine N6-methylation of Active Genes in Fungi.</title>
        <authorList>
            <consortium name="DOE Joint Genome Institute"/>
            <person name="Mondo S.J."/>
            <person name="Dannebaum R.O."/>
            <person name="Kuo R.C."/>
            <person name="Labutti K."/>
            <person name="Haridas S."/>
            <person name="Kuo A."/>
            <person name="Salamov A."/>
            <person name="Ahrendt S.R."/>
            <person name="Lipzen A."/>
            <person name="Sullivan W."/>
            <person name="Andreopoulos W.B."/>
            <person name="Clum A."/>
            <person name="Lindquist E."/>
            <person name="Daum C."/>
            <person name="Ramamoorthy G.K."/>
            <person name="Gryganskyi A."/>
            <person name="Culley D."/>
            <person name="Magnuson J.K."/>
            <person name="James T.Y."/>
            <person name="O'Malley M.A."/>
            <person name="Stajich J.E."/>
            <person name="Spatafora J.W."/>
            <person name="Visel A."/>
            <person name="Grigoriev I.V."/>
        </authorList>
    </citation>
    <scope>NUCLEOTIDE SEQUENCE [LARGE SCALE GENOMIC DNA]</scope>
    <source>
        <strain evidence="1 2">CBS 115471</strain>
    </source>
</reference>
<evidence type="ECO:0000313" key="2">
    <source>
        <dbReference type="Proteomes" id="UP000193144"/>
    </source>
</evidence>
<feature type="non-terminal residue" evidence="1">
    <location>
        <position position="1"/>
    </location>
</feature>
<organism evidence="1 2">
    <name type="scientific">Clohesyomyces aquaticus</name>
    <dbReference type="NCBI Taxonomy" id="1231657"/>
    <lineage>
        <taxon>Eukaryota</taxon>
        <taxon>Fungi</taxon>
        <taxon>Dikarya</taxon>
        <taxon>Ascomycota</taxon>
        <taxon>Pezizomycotina</taxon>
        <taxon>Dothideomycetes</taxon>
        <taxon>Pleosporomycetidae</taxon>
        <taxon>Pleosporales</taxon>
        <taxon>Lindgomycetaceae</taxon>
        <taxon>Clohesyomyces</taxon>
    </lineage>
</organism>
<feature type="non-terminal residue" evidence="1">
    <location>
        <position position="188"/>
    </location>
</feature>
<evidence type="ECO:0000313" key="1">
    <source>
        <dbReference type="EMBL" id="ORY12745.1"/>
    </source>
</evidence>
<keyword evidence="2" id="KW-1185">Reference proteome</keyword>